<evidence type="ECO:0000256" key="6">
    <source>
        <dbReference type="ARBA" id="ARBA00022692"/>
    </source>
</evidence>
<keyword evidence="11" id="KW-0902">Two-component regulatory system</keyword>
<evidence type="ECO:0000256" key="2">
    <source>
        <dbReference type="ARBA" id="ARBA00004141"/>
    </source>
</evidence>
<dbReference type="FunFam" id="3.30.565.10:FF:000013">
    <property type="entry name" value="Two-component sensor histidine kinase"/>
    <property type="match status" value="1"/>
</dbReference>
<dbReference type="EMBL" id="JACJVQ010000006">
    <property type="protein sequence ID" value="MBB6634196.1"/>
    <property type="molecule type" value="Genomic_DNA"/>
</dbReference>
<dbReference type="SUPFAM" id="SSF55874">
    <property type="entry name" value="ATPase domain of HSP90 chaperone/DNA topoisomerase II/histidine kinase"/>
    <property type="match status" value="1"/>
</dbReference>
<proteinExistence type="predicted"/>
<keyword evidence="5" id="KW-0808">Transferase</keyword>
<evidence type="ECO:0000313" key="15">
    <source>
        <dbReference type="Proteomes" id="UP000535838"/>
    </source>
</evidence>
<evidence type="ECO:0000256" key="7">
    <source>
        <dbReference type="ARBA" id="ARBA00022741"/>
    </source>
</evidence>
<dbReference type="GO" id="GO:0005524">
    <property type="term" value="F:ATP binding"/>
    <property type="evidence" value="ECO:0007669"/>
    <property type="project" value="UniProtKB-KW"/>
</dbReference>
<dbReference type="InterPro" id="IPR050398">
    <property type="entry name" value="HssS/ArlS-like"/>
</dbReference>
<dbReference type="GO" id="GO:0005886">
    <property type="term" value="C:plasma membrane"/>
    <property type="evidence" value="ECO:0007669"/>
    <property type="project" value="TreeGrafter"/>
</dbReference>
<keyword evidence="12" id="KW-0472">Membrane</keyword>
<sequence length="314" mass="35280">MNVLLLGVIVILAGLLVSRIRSNARRTSELRQVRGKLEQIKERRSGEKLLHMTRDSELQALMTEINQLLDSHLRASAEHERTRIASRRMLANVSHDLRTPLTVVLGYAETLHLRPPIEEAERNDLLAKLFGKTQEAIRLIDTFFDLAKLESGDVDIPLSRINVSESCRQSILQFHEQIESRGLEVFLDIPPKELYALGNKGALKRIMDNLISNALRYGADGGVIGLTLREEDASVLVEVWDRGKGIEAAHQGLVFERLYTLDDSRNKKVQGSGLGLTIARRLAEAMGGSIELNSKPHERTVFSVRLKKLNLRNS</sequence>
<keyword evidence="15" id="KW-1185">Reference proteome</keyword>
<comment type="catalytic activity">
    <reaction evidence="1">
        <text>ATP + protein L-histidine = ADP + protein N-phospho-L-histidine.</text>
        <dbReference type="EC" id="2.7.13.3"/>
    </reaction>
</comment>
<dbReference type="SMART" id="SM00387">
    <property type="entry name" value="HATPase_c"/>
    <property type="match status" value="1"/>
</dbReference>
<comment type="subcellular location">
    <subcellularLocation>
        <location evidence="2">Membrane</location>
        <topology evidence="2">Multi-pass membrane protein</topology>
    </subcellularLocation>
</comment>
<gene>
    <name evidence="14" type="ORF">H7B67_08750</name>
</gene>
<name>A0A841SUC1_9BACL</name>
<dbReference type="InterPro" id="IPR003661">
    <property type="entry name" value="HisK_dim/P_dom"/>
</dbReference>
<dbReference type="Gene3D" id="1.10.287.130">
    <property type="match status" value="1"/>
</dbReference>
<dbReference type="Proteomes" id="UP000535838">
    <property type="component" value="Unassembled WGS sequence"/>
</dbReference>
<dbReference type="PANTHER" id="PTHR45528">
    <property type="entry name" value="SENSOR HISTIDINE KINASE CPXA"/>
    <property type="match status" value="1"/>
</dbReference>
<reference evidence="14 15" key="1">
    <citation type="submission" date="2020-08" db="EMBL/GenBank/DDBJ databases">
        <title>Cohnella phylogeny.</title>
        <authorList>
            <person name="Dunlap C."/>
        </authorList>
    </citation>
    <scope>NUCLEOTIDE SEQUENCE [LARGE SCALE GENOMIC DNA]</scope>
    <source>
        <strain evidence="14 15">DSM 25241</strain>
    </source>
</reference>
<protein>
    <recommendedName>
        <fullName evidence="3">histidine kinase</fullName>
        <ecNumber evidence="3">2.7.13.3</ecNumber>
    </recommendedName>
</protein>
<feature type="domain" description="Histidine kinase" evidence="13">
    <location>
        <begin position="92"/>
        <end position="310"/>
    </location>
</feature>
<keyword evidence="6" id="KW-0812">Transmembrane</keyword>
<dbReference type="SUPFAM" id="SSF47384">
    <property type="entry name" value="Homodimeric domain of signal transducing histidine kinase"/>
    <property type="match status" value="1"/>
</dbReference>
<evidence type="ECO:0000259" key="13">
    <source>
        <dbReference type="PROSITE" id="PS50109"/>
    </source>
</evidence>
<keyword evidence="8 14" id="KW-0418">Kinase</keyword>
<keyword evidence="4" id="KW-0597">Phosphoprotein</keyword>
<evidence type="ECO:0000256" key="1">
    <source>
        <dbReference type="ARBA" id="ARBA00000085"/>
    </source>
</evidence>
<dbReference type="InterPro" id="IPR036097">
    <property type="entry name" value="HisK_dim/P_sf"/>
</dbReference>
<dbReference type="InterPro" id="IPR003594">
    <property type="entry name" value="HATPase_dom"/>
</dbReference>
<dbReference type="InterPro" id="IPR004358">
    <property type="entry name" value="Sig_transdc_His_kin-like_C"/>
</dbReference>
<keyword evidence="10" id="KW-1133">Transmembrane helix</keyword>
<dbReference type="Gene3D" id="3.30.565.10">
    <property type="entry name" value="Histidine kinase-like ATPase, C-terminal domain"/>
    <property type="match status" value="1"/>
</dbReference>
<dbReference type="InterPro" id="IPR005467">
    <property type="entry name" value="His_kinase_dom"/>
</dbReference>
<dbReference type="AlphaFoldDB" id="A0A841SUC1"/>
<dbReference type="SMART" id="SM00388">
    <property type="entry name" value="HisKA"/>
    <property type="match status" value="1"/>
</dbReference>
<evidence type="ECO:0000256" key="8">
    <source>
        <dbReference type="ARBA" id="ARBA00022777"/>
    </source>
</evidence>
<dbReference type="PROSITE" id="PS50109">
    <property type="entry name" value="HIS_KIN"/>
    <property type="match status" value="1"/>
</dbReference>
<dbReference type="InterPro" id="IPR036890">
    <property type="entry name" value="HATPase_C_sf"/>
</dbReference>
<evidence type="ECO:0000313" key="14">
    <source>
        <dbReference type="EMBL" id="MBB6634196.1"/>
    </source>
</evidence>
<evidence type="ECO:0000256" key="9">
    <source>
        <dbReference type="ARBA" id="ARBA00022840"/>
    </source>
</evidence>
<keyword evidence="9" id="KW-0067">ATP-binding</keyword>
<dbReference type="PANTHER" id="PTHR45528:SF8">
    <property type="entry name" value="HISTIDINE KINASE"/>
    <property type="match status" value="1"/>
</dbReference>
<dbReference type="Pfam" id="PF00512">
    <property type="entry name" value="HisKA"/>
    <property type="match status" value="1"/>
</dbReference>
<comment type="caution">
    <text evidence="14">The sequence shown here is derived from an EMBL/GenBank/DDBJ whole genome shotgun (WGS) entry which is preliminary data.</text>
</comment>
<evidence type="ECO:0000256" key="3">
    <source>
        <dbReference type="ARBA" id="ARBA00012438"/>
    </source>
</evidence>
<evidence type="ECO:0000256" key="10">
    <source>
        <dbReference type="ARBA" id="ARBA00022989"/>
    </source>
</evidence>
<accession>A0A841SUC1</accession>
<evidence type="ECO:0000256" key="5">
    <source>
        <dbReference type="ARBA" id="ARBA00022679"/>
    </source>
</evidence>
<dbReference type="PRINTS" id="PR00344">
    <property type="entry name" value="BCTRLSENSOR"/>
</dbReference>
<organism evidence="14 15">
    <name type="scientific">Cohnella thailandensis</name>
    <dbReference type="NCBI Taxonomy" id="557557"/>
    <lineage>
        <taxon>Bacteria</taxon>
        <taxon>Bacillati</taxon>
        <taxon>Bacillota</taxon>
        <taxon>Bacilli</taxon>
        <taxon>Bacillales</taxon>
        <taxon>Paenibacillaceae</taxon>
        <taxon>Cohnella</taxon>
    </lineage>
</organism>
<evidence type="ECO:0000256" key="12">
    <source>
        <dbReference type="ARBA" id="ARBA00023136"/>
    </source>
</evidence>
<keyword evidence="7" id="KW-0547">Nucleotide-binding</keyword>
<dbReference type="EC" id="2.7.13.3" evidence="3"/>
<evidence type="ECO:0000256" key="4">
    <source>
        <dbReference type="ARBA" id="ARBA00022553"/>
    </source>
</evidence>
<dbReference type="RefSeq" id="WP_185119427.1">
    <property type="nucleotide sequence ID" value="NZ_JACJVQ010000006.1"/>
</dbReference>
<dbReference type="Pfam" id="PF02518">
    <property type="entry name" value="HATPase_c"/>
    <property type="match status" value="1"/>
</dbReference>
<evidence type="ECO:0000256" key="11">
    <source>
        <dbReference type="ARBA" id="ARBA00023012"/>
    </source>
</evidence>
<dbReference type="CDD" id="cd00082">
    <property type="entry name" value="HisKA"/>
    <property type="match status" value="1"/>
</dbReference>
<dbReference type="GO" id="GO:0000155">
    <property type="term" value="F:phosphorelay sensor kinase activity"/>
    <property type="evidence" value="ECO:0007669"/>
    <property type="project" value="InterPro"/>
</dbReference>